<organism evidence="1 2">
    <name type="scientific">Klebsiella quasipneumoniae subsp. similipneumoniae</name>
    <dbReference type="NCBI Taxonomy" id="1463164"/>
    <lineage>
        <taxon>Bacteria</taxon>
        <taxon>Pseudomonadati</taxon>
        <taxon>Pseudomonadota</taxon>
        <taxon>Gammaproteobacteria</taxon>
        <taxon>Enterobacterales</taxon>
        <taxon>Enterobacteriaceae</taxon>
        <taxon>Klebsiella/Raoultella group</taxon>
        <taxon>Klebsiella</taxon>
        <taxon>Klebsiella pneumoniae complex</taxon>
    </lineage>
</organism>
<dbReference type="Proteomes" id="UP001187239">
    <property type="component" value="Unassembled WGS sequence"/>
</dbReference>
<evidence type="ECO:0000313" key="2">
    <source>
        <dbReference type="Proteomes" id="UP001187239"/>
    </source>
</evidence>
<proteinExistence type="predicted"/>
<evidence type="ECO:0000313" key="1">
    <source>
        <dbReference type="EMBL" id="MDV0613518.1"/>
    </source>
</evidence>
<gene>
    <name evidence="1" type="ORF">RZO73_23735</name>
</gene>
<reference evidence="1" key="1">
    <citation type="submission" date="2023-10" db="EMBL/GenBank/DDBJ databases">
        <title>Surveillance and assessment of the effects of hospital wastewater treatment on clearance of pathogenic bacterial and antimicrobial resistance genes.</title>
        <authorList>
            <person name="Wu Y."/>
        </authorList>
    </citation>
    <scope>NUCLEOTIDE SEQUENCE</scope>
    <source>
        <strain evidence="1">23-M-SY-8</strain>
    </source>
</reference>
<dbReference type="RefSeq" id="WP_316938641.1">
    <property type="nucleotide sequence ID" value="NZ_JAWHXQ010000016.1"/>
</dbReference>
<accession>A0AAE4MVD0</accession>
<name>A0AAE4MVD0_9ENTR</name>
<dbReference type="EMBL" id="JAWHXQ010000016">
    <property type="protein sequence ID" value="MDV0613518.1"/>
    <property type="molecule type" value="Genomic_DNA"/>
</dbReference>
<comment type="caution">
    <text evidence="1">The sequence shown here is derived from an EMBL/GenBank/DDBJ whole genome shotgun (WGS) entry which is preliminary data.</text>
</comment>
<protein>
    <submittedName>
        <fullName evidence="1">Uncharacterized protein</fullName>
    </submittedName>
</protein>
<dbReference type="AlphaFoldDB" id="A0AAE4MVD0"/>
<sequence>MAFVSQLGKYQKRNGRKPGIRFVSFRKLKSGATGGMVTKDTGLRGTKIDIQIDAETKTIRIGKSENGVKVNQQWGSFACSSSVLNTVGNGRISLTDGGDGWWYGSYAEGANQ</sequence>